<protein>
    <submittedName>
        <fullName evidence="4">Zinc finger BED domain-containing protein RICESLEEPER 3-like</fullName>
    </submittedName>
</protein>
<name>A0ABM4U1F0_COFAR</name>
<proteinExistence type="predicted"/>
<dbReference type="InterPro" id="IPR008906">
    <property type="entry name" value="HATC_C_dom"/>
</dbReference>
<dbReference type="SUPFAM" id="SSF53098">
    <property type="entry name" value="Ribonuclease H-like"/>
    <property type="match status" value="1"/>
</dbReference>
<feature type="domain" description="HAT C-terminal dimerisation" evidence="1">
    <location>
        <begin position="131"/>
        <end position="175"/>
    </location>
</feature>
<dbReference type="InterPro" id="IPR025525">
    <property type="entry name" value="hAT-like_transposase_RNase-H"/>
</dbReference>
<dbReference type="Pfam" id="PF14372">
    <property type="entry name" value="hAT-like_RNase-H"/>
    <property type="match status" value="1"/>
</dbReference>
<dbReference type="Pfam" id="PF05699">
    <property type="entry name" value="Dimer_Tnp_hAT"/>
    <property type="match status" value="1"/>
</dbReference>
<evidence type="ECO:0000259" key="1">
    <source>
        <dbReference type="Pfam" id="PF05699"/>
    </source>
</evidence>
<dbReference type="RefSeq" id="XP_071901103.1">
    <property type="nucleotide sequence ID" value="XM_072045002.1"/>
</dbReference>
<dbReference type="InterPro" id="IPR012337">
    <property type="entry name" value="RNaseH-like_sf"/>
</dbReference>
<evidence type="ECO:0000313" key="4">
    <source>
        <dbReference type="RefSeq" id="XP_071901103.1"/>
    </source>
</evidence>
<sequence>MVGKIKVKFDKYWGECNLLMAIATILDPRQKTRVVEFAFPQMFPSFEAQEHISSVKKVLFELYDEYANLNAIEKENVVHSCASKRPQKNATSSSRWVDFDEYCDEMETTEPQRSELSGGKAIGLHIQYCPKIAADILAIPVTIVASEATFNAKTRVIDSYRASLHSDTVQVLLCAGTGVESFIGSQRK</sequence>
<dbReference type="Proteomes" id="UP001652660">
    <property type="component" value="Chromosome 4c"/>
</dbReference>
<dbReference type="PANTHER" id="PTHR23272:SF183">
    <property type="entry name" value="ZINC FINGER BED DOMAIN-CONTAINING PROTEIN RICESLEEPER 1-LIKE"/>
    <property type="match status" value="1"/>
</dbReference>
<dbReference type="PANTHER" id="PTHR23272">
    <property type="entry name" value="BED FINGER-RELATED"/>
    <property type="match status" value="1"/>
</dbReference>
<organism evidence="3 4">
    <name type="scientific">Coffea arabica</name>
    <name type="common">Arabian coffee</name>
    <dbReference type="NCBI Taxonomy" id="13443"/>
    <lineage>
        <taxon>Eukaryota</taxon>
        <taxon>Viridiplantae</taxon>
        <taxon>Streptophyta</taxon>
        <taxon>Embryophyta</taxon>
        <taxon>Tracheophyta</taxon>
        <taxon>Spermatophyta</taxon>
        <taxon>Magnoliopsida</taxon>
        <taxon>eudicotyledons</taxon>
        <taxon>Gunneridae</taxon>
        <taxon>Pentapetalae</taxon>
        <taxon>asterids</taxon>
        <taxon>lamiids</taxon>
        <taxon>Gentianales</taxon>
        <taxon>Rubiaceae</taxon>
        <taxon>Ixoroideae</taxon>
        <taxon>Gardenieae complex</taxon>
        <taxon>Bertiereae - Coffeeae clade</taxon>
        <taxon>Coffeeae</taxon>
        <taxon>Coffea</taxon>
    </lineage>
</organism>
<accession>A0ABM4U1F0</accession>
<gene>
    <name evidence="4" type="primary">LOC140004848</name>
</gene>
<keyword evidence="3" id="KW-1185">Reference proteome</keyword>
<evidence type="ECO:0000259" key="2">
    <source>
        <dbReference type="Pfam" id="PF14372"/>
    </source>
</evidence>
<reference evidence="4" key="1">
    <citation type="submission" date="2025-08" db="UniProtKB">
        <authorList>
            <consortium name="RefSeq"/>
        </authorList>
    </citation>
    <scope>IDENTIFICATION</scope>
    <source>
        <tissue evidence="4">Leaves</tissue>
    </source>
</reference>
<evidence type="ECO:0000313" key="3">
    <source>
        <dbReference type="Proteomes" id="UP001652660"/>
    </source>
</evidence>
<feature type="domain" description="hAT-like transposase RNase-H fold" evidence="2">
    <location>
        <begin position="1"/>
        <end position="66"/>
    </location>
</feature>
<dbReference type="GeneID" id="140004848"/>